<evidence type="ECO:0000313" key="16">
    <source>
        <dbReference type="Proteomes" id="UP001501671"/>
    </source>
</evidence>
<feature type="transmembrane region" description="Helical" evidence="14">
    <location>
        <begin position="221"/>
        <end position="241"/>
    </location>
</feature>
<evidence type="ECO:0000256" key="11">
    <source>
        <dbReference type="ARBA" id="ARBA00032707"/>
    </source>
</evidence>
<evidence type="ECO:0000256" key="13">
    <source>
        <dbReference type="ARBA" id="ARBA00047594"/>
    </source>
</evidence>
<feature type="transmembrane region" description="Helical" evidence="14">
    <location>
        <begin position="253"/>
        <end position="269"/>
    </location>
</feature>
<gene>
    <name evidence="14" type="primary">uppP</name>
    <name evidence="15" type="ORF">GCM10023144_27510</name>
</gene>
<dbReference type="NCBIfam" id="NF001390">
    <property type="entry name" value="PRK00281.1-4"/>
    <property type="match status" value="1"/>
</dbReference>
<dbReference type="EMBL" id="BAABFO010000012">
    <property type="protein sequence ID" value="GAA4334850.1"/>
    <property type="molecule type" value="Genomic_DNA"/>
</dbReference>
<keyword evidence="14" id="KW-0573">Peptidoglycan synthesis</keyword>
<keyword evidence="6 14" id="KW-0812">Transmembrane</keyword>
<comment type="caution">
    <text evidence="15">The sequence shown here is derived from an EMBL/GenBank/DDBJ whole genome shotgun (WGS) entry which is preliminary data.</text>
</comment>
<evidence type="ECO:0000256" key="3">
    <source>
        <dbReference type="ARBA" id="ARBA00012374"/>
    </source>
</evidence>
<keyword evidence="9 14" id="KW-0472">Membrane</keyword>
<comment type="miscellaneous">
    <text evidence="14">Bacitracin is thought to be involved in the inhibition of peptidoglycan synthesis by sequestering undecaprenyl diphosphate, thereby reducing the pool of lipid carrier available.</text>
</comment>
<feature type="transmembrane region" description="Helical" evidence="14">
    <location>
        <begin position="46"/>
        <end position="65"/>
    </location>
</feature>
<name>A0ABP8H6B0_9BURK</name>
<dbReference type="NCBIfam" id="TIGR00753">
    <property type="entry name" value="undec_PP_bacA"/>
    <property type="match status" value="1"/>
</dbReference>
<keyword evidence="16" id="KW-1185">Reference proteome</keyword>
<dbReference type="Pfam" id="PF02673">
    <property type="entry name" value="BacA"/>
    <property type="match status" value="1"/>
</dbReference>
<evidence type="ECO:0000256" key="10">
    <source>
        <dbReference type="ARBA" id="ARBA00023251"/>
    </source>
</evidence>
<dbReference type="HAMAP" id="MF_01006">
    <property type="entry name" value="Undec_diphosphatase"/>
    <property type="match status" value="1"/>
</dbReference>
<comment type="subcellular location">
    <subcellularLocation>
        <location evidence="1 14">Cell membrane</location>
        <topology evidence="1 14">Multi-pass membrane protein</topology>
    </subcellularLocation>
</comment>
<dbReference type="Proteomes" id="UP001501671">
    <property type="component" value="Unassembled WGS sequence"/>
</dbReference>
<comment type="function">
    <text evidence="14">Catalyzes the dephosphorylation of undecaprenyl diphosphate (UPP). Confers resistance to bacitracin.</text>
</comment>
<evidence type="ECO:0000256" key="8">
    <source>
        <dbReference type="ARBA" id="ARBA00022989"/>
    </source>
</evidence>
<keyword evidence="8 14" id="KW-1133">Transmembrane helix</keyword>
<feature type="transmembrane region" description="Helical" evidence="14">
    <location>
        <begin position="191"/>
        <end position="209"/>
    </location>
</feature>
<dbReference type="PANTHER" id="PTHR30622">
    <property type="entry name" value="UNDECAPRENYL-DIPHOSPHATASE"/>
    <property type="match status" value="1"/>
</dbReference>
<feature type="transmembrane region" description="Helical" evidence="14">
    <location>
        <begin position="111"/>
        <end position="132"/>
    </location>
</feature>
<feature type="transmembrane region" description="Helical" evidence="14">
    <location>
        <begin position="7"/>
        <end position="26"/>
    </location>
</feature>
<evidence type="ECO:0000256" key="7">
    <source>
        <dbReference type="ARBA" id="ARBA00022801"/>
    </source>
</evidence>
<protein>
    <recommendedName>
        <fullName evidence="4 14">Undecaprenyl-diphosphatase</fullName>
        <ecNumber evidence="3 14">3.6.1.27</ecNumber>
    </recommendedName>
    <alternativeName>
        <fullName evidence="12 14">Bacitracin resistance protein</fullName>
    </alternativeName>
    <alternativeName>
        <fullName evidence="11 14">Undecaprenyl pyrophosphate phosphatase</fullName>
    </alternativeName>
</protein>
<dbReference type="PANTHER" id="PTHR30622:SF3">
    <property type="entry name" value="UNDECAPRENYL-DIPHOSPHATASE"/>
    <property type="match status" value="1"/>
</dbReference>
<keyword evidence="7 14" id="KW-0378">Hydrolase</keyword>
<comment type="catalytic activity">
    <reaction evidence="13 14">
        <text>di-trans,octa-cis-undecaprenyl diphosphate + H2O = di-trans,octa-cis-undecaprenyl phosphate + phosphate + H(+)</text>
        <dbReference type="Rhea" id="RHEA:28094"/>
        <dbReference type="ChEBI" id="CHEBI:15377"/>
        <dbReference type="ChEBI" id="CHEBI:15378"/>
        <dbReference type="ChEBI" id="CHEBI:43474"/>
        <dbReference type="ChEBI" id="CHEBI:58405"/>
        <dbReference type="ChEBI" id="CHEBI:60392"/>
        <dbReference type="EC" id="3.6.1.27"/>
    </reaction>
</comment>
<dbReference type="NCBIfam" id="NF001389">
    <property type="entry name" value="PRK00281.1-2"/>
    <property type="match status" value="1"/>
</dbReference>
<proteinExistence type="inferred from homology"/>
<feature type="transmembrane region" description="Helical" evidence="14">
    <location>
        <begin position="86"/>
        <end position="105"/>
    </location>
</feature>
<evidence type="ECO:0000256" key="2">
    <source>
        <dbReference type="ARBA" id="ARBA00010621"/>
    </source>
</evidence>
<sequence>MTDGTLYLIKAFFLGILEGLTEFLPVSSTGHLILMGDWINFNSGQAKVFEIIIQFGAILAVIWIFRDKIAHILFGLAEGDRFSWRFTRNIVIAFLPAVVIGTTFLREIKDVLFRPSVVAVALIVGGIIILLVERKPQGEVRTPHIGEVTWVQALLIGLAQCVAMIPGTSRSGATIIGGMAAGLKRTTATEFSFFLAMPTMLGAAVYDGWKNHALLTDNDMMAISIGFLAAFLAALVVVRALMRFVANHTFRVFAWYRIALGLAILAWMAF</sequence>
<keyword evidence="14" id="KW-0133">Cell shape</keyword>
<organism evidence="15 16">
    <name type="scientific">Pigmentiphaga soli</name>
    <dbReference type="NCBI Taxonomy" id="1007095"/>
    <lineage>
        <taxon>Bacteria</taxon>
        <taxon>Pseudomonadati</taxon>
        <taxon>Pseudomonadota</taxon>
        <taxon>Betaproteobacteria</taxon>
        <taxon>Burkholderiales</taxon>
        <taxon>Alcaligenaceae</taxon>
        <taxon>Pigmentiphaga</taxon>
    </lineage>
</organism>
<evidence type="ECO:0000256" key="6">
    <source>
        <dbReference type="ARBA" id="ARBA00022692"/>
    </source>
</evidence>
<reference evidence="16" key="1">
    <citation type="journal article" date="2019" name="Int. J. Syst. Evol. Microbiol.">
        <title>The Global Catalogue of Microorganisms (GCM) 10K type strain sequencing project: providing services to taxonomists for standard genome sequencing and annotation.</title>
        <authorList>
            <consortium name="The Broad Institute Genomics Platform"/>
            <consortium name="The Broad Institute Genome Sequencing Center for Infectious Disease"/>
            <person name="Wu L."/>
            <person name="Ma J."/>
        </authorList>
    </citation>
    <scope>NUCLEOTIDE SEQUENCE [LARGE SCALE GENOMIC DNA]</scope>
    <source>
        <strain evidence="16">JCM 17666</strain>
    </source>
</reference>
<evidence type="ECO:0000256" key="12">
    <source>
        <dbReference type="ARBA" id="ARBA00032932"/>
    </source>
</evidence>
<comment type="similarity">
    <text evidence="2 14">Belongs to the UppP family.</text>
</comment>
<dbReference type="RefSeq" id="WP_345250405.1">
    <property type="nucleotide sequence ID" value="NZ_BAABFO010000012.1"/>
</dbReference>
<evidence type="ECO:0000256" key="5">
    <source>
        <dbReference type="ARBA" id="ARBA00022475"/>
    </source>
</evidence>
<keyword evidence="14" id="KW-0961">Cell wall biogenesis/degradation</keyword>
<evidence type="ECO:0000256" key="4">
    <source>
        <dbReference type="ARBA" id="ARBA00021581"/>
    </source>
</evidence>
<dbReference type="InterPro" id="IPR003824">
    <property type="entry name" value="UppP"/>
</dbReference>
<evidence type="ECO:0000256" key="14">
    <source>
        <dbReference type="HAMAP-Rule" id="MF_01006"/>
    </source>
</evidence>
<evidence type="ECO:0000256" key="9">
    <source>
        <dbReference type="ARBA" id="ARBA00023136"/>
    </source>
</evidence>
<evidence type="ECO:0000313" key="15">
    <source>
        <dbReference type="EMBL" id="GAA4334850.1"/>
    </source>
</evidence>
<keyword evidence="10 14" id="KW-0046">Antibiotic resistance</keyword>
<dbReference type="EC" id="3.6.1.27" evidence="3 14"/>
<accession>A0ABP8H6B0</accession>
<keyword evidence="5 14" id="KW-1003">Cell membrane</keyword>
<evidence type="ECO:0000256" key="1">
    <source>
        <dbReference type="ARBA" id="ARBA00004651"/>
    </source>
</evidence>